<evidence type="ECO:0000313" key="2">
    <source>
        <dbReference type="EMBL" id="GAA5144465.1"/>
    </source>
</evidence>
<evidence type="ECO:0000313" key="3">
    <source>
        <dbReference type="Proteomes" id="UP001499852"/>
    </source>
</evidence>
<proteinExistence type="predicted"/>
<evidence type="ECO:0000256" key="1">
    <source>
        <dbReference type="SAM" id="MobiDB-lite"/>
    </source>
</evidence>
<keyword evidence="3" id="KW-1185">Reference proteome</keyword>
<accession>A0ABP9PCQ9</accession>
<reference evidence="3" key="1">
    <citation type="journal article" date="2019" name="Int. J. Syst. Evol. Microbiol.">
        <title>The Global Catalogue of Microorganisms (GCM) 10K type strain sequencing project: providing services to taxonomists for standard genome sequencing and annotation.</title>
        <authorList>
            <consortium name="The Broad Institute Genomics Platform"/>
            <consortium name="The Broad Institute Genome Sequencing Center for Infectious Disease"/>
            <person name="Wu L."/>
            <person name="Ma J."/>
        </authorList>
    </citation>
    <scope>NUCLEOTIDE SEQUENCE [LARGE SCALE GENOMIC DNA]</scope>
    <source>
        <strain evidence="3">JCM 18053</strain>
    </source>
</reference>
<dbReference type="Proteomes" id="UP001499852">
    <property type="component" value="Unassembled WGS sequence"/>
</dbReference>
<name>A0ABP9PCQ9_9BACT</name>
<organism evidence="2 3">
    <name type="scientific">Prosthecobacter algae</name>
    <dbReference type="NCBI Taxonomy" id="1144682"/>
    <lineage>
        <taxon>Bacteria</taxon>
        <taxon>Pseudomonadati</taxon>
        <taxon>Verrucomicrobiota</taxon>
        <taxon>Verrucomicrobiia</taxon>
        <taxon>Verrucomicrobiales</taxon>
        <taxon>Verrucomicrobiaceae</taxon>
        <taxon>Prosthecobacter</taxon>
    </lineage>
</organism>
<protein>
    <submittedName>
        <fullName evidence="2">Uncharacterized protein</fullName>
    </submittedName>
</protein>
<comment type="caution">
    <text evidence="2">The sequence shown here is derived from an EMBL/GenBank/DDBJ whole genome shotgun (WGS) entry which is preliminary data.</text>
</comment>
<dbReference type="EMBL" id="BAABIA010000007">
    <property type="protein sequence ID" value="GAA5144465.1"/>
    <property type="molecule type" value="Genomic_DNA"/>
</dbReference>
<sequence>MRQERPARHLERQGPSEDAVRQERMGEPQEPKADVERPWAQSPQAEHPEDAVPEASAWKAEER</sequence>
<gene>
    <name evidence="2" type="ORF">GCM10023213_34750</name>
</gene>
<feature type="region of interest" description="Disordered" evidence="1">
    <location>
        <begin position="1"/>
        <end position="63"/>
    </location>
</feature>
<feature type="compositionally biased region" description="Basic and acidic residues" evidence="1">
    <location>
        <begin position="1"/>
        <end position="37"/>
    </location>
</feature>